<evidence type="ECO:0000313" key="9">
    <source>
        <dbReference type="Proteomes" id="UP000253314"/>
    </source>
</evidence>
<evidence type="ECO:0000256" key="3">
    <source>
        <dbReference type="ARBA" id="ARBA00022896"/>
    </source>
</evidence>
<keyword evidence="5" id="KW-0560">Oxidoreductase</keyword>
<feature type="domain" description="Fe2OG dioxygenase" evidence="7">
    <location>
        <begin position="109"/>
        <end position="212"/>
    </location>
</feature>
<dbReference type="InterPro" id="IPR045054">
    <property type="entry name" value="P4HA-like"/>
</dbReference>
<organism evidence="8 9">
    <name type="scientific">Bacillus taeanensis</name>
    <dbReference type="NCBI Taxonomy" id="273032"/>
    <lineage>
        <taxon>Bacteria</taxon>
        <taxon>Bacillati</taxon>
        <taxon>Bacillota</taxon>
        <taxon>Bacilli</taxon>
        <taxon>Bacillales</taxon>
        <taxon>Bacillaceae</taxon>
        <taxon>Bacillus</taxon>
    </lineage>
</organism>
<dbReference type="Proteomes" id="UP000253314">
    <property type="component" value="Unassembled WGS sequence"/>
</dbReference>
<evidence type="ECO:0000256" key="1">
    <source>
        <dbReference type="ARBA" id="ARBA00001961"/>
    </source>
</evidence>
<proteinExistence type="predicted"/>
<keyword evidence="9" id="KW-1185">Reference proteome</keyword>
<comment type="cofactor">
    <cofactor evidence="1">
        <name>L-ascorbate</name>
        <dbReference type="ChEBI" id="CHEBI:38290"/>
    </cofactor>
</comment>
<reference evidence="8 9" key="1">
    <citation type="submission" date="2018-07" db="EMBL/GenBank/DDBJ databases">
        <title>Lottiidibacillus patelloidae gen. nov., sp. nov., isolated from the intestinal tract of a marine limpet and the reclassification of B. taeanensis BH030017T, B. algicola KMM 3737T and B. hwajinpoensis SW-72T as genus Lottiidibacillus.</title>
        <authorList>
            <person name="Liu R."/>
            <person name="Huang Z."/>
        </authorList>
    </citation>
    <scope>NUCLEOTIDE SEQUENCE [LARGE SCALE GENOMIC DNA]</scope>
    <source>
        <strain evidence="8 9">BH030017</strain>
    </source>
</reference>
<dbReference type="Pfam" id="PF13640">
    <property type="entry name" value="2OG-FeII_Oxy_3"/>
    <property type="match status" value="1"/>
</dbReference>
<evidence type="ECO:0000256" key="4">
    <source>
        <dbReference type="ARBA" id="ARBA00022964"/>
    </source>
</evidence>
<keyword evidence="4" id="KW-0223">Dioxygenase</keyword>
<sequence length="216" mass="24868">MDAKQLTVKEQTIFNHIGNKIKTEDREIKIIARLEEPLVVILGNVLSDEECDELIRLSKDRMNRSKIGNTREVDELRTSSSTFLQEGESDIVTRVEKRVSQIMNIPYEHGEGLQILNYQIGQEYKAHFDFFKANSPSASNPRISTLVMYLNDVEEGGETYFPKLNFSVSPQKGMAVYFEYFYDNQNLNDLTLHGGAPVIIGDKWAATQWMRRKRVN</sequence>
<dbReference type="OrthoDB" id="269774at2"/>
<dbReference type="InterPro" id="IPR006620">
    <property type="entry name" value="Pro_4_hyd_alph"/>
</dbReference>
<accession>A0A366XWG6</accession>
<dbReference type="InterPro" id="IPR044862">
    <property type="entry name" value="Pro_4_hyd_alph_FE2OG_OXY"/>
</dbReference>
<name>A0A366XWG6_9BACI</name>
<dbReference type="Gene3D" id="2.60.120.620">
    <property type="entry name" value="q2cbj1_9rhob like domain"/>
    <property type="match status" value="1"/>
</dbReference>
<evidence type="ECO:0000256" key="2">
    <source>
        <dbReference type="ARBA" id="ARBA00022723"/>
    </source>
</evidence>
<dbReference type="PANTHER" id="PTHR10869">
    <property type="entry name" value="PROLYL 4-HYDROXYLASE ALPHA SUBUNIT"/>
    <property type="match status" value="1"/>
</dbReference>
<dbReference type="PROSITE" id="PS51471">
    <property type="entry name" value="FE2OG_OXY"/>
    <property type="match status" value="1"/>
</dbReference>
<evidence type="ECO:0000259" key="7">
    <source>
        <dbReference type="PROSITE" id="PS51471"/>
    </source>
</evidence>
<dbReference type="GO" id="GO:0005506">
    <property type="term" value="F:iron ion binding"/>
    <property type="evidence" value="ECO:0007669"/>
    <property type="project" value="InterPro"/>
</dbReference>
<dbReference type="RefSeq" id="WP_113807231.1">
    <property type="nucleotide sequence ID" value="NZ_QOCW01000020.1"/>
</dbReference>
<protein>
    <submittedName>
        <fullName evidence="8">2OG-Fe(II) oxygenase</fullName>
    </submittedName>
</protein>
<dbReference type="PANTHER" id="PTHR10869:SF246">
    <property type="entry name" value="TRANSMEMBRANE PROLYL 4-HYDROXYLASE"/>
    <property type="match status" value="1"/>
</dbReference>
<evidence type="ECO:0000313" key="8">
    <source>
        <dbReference type="EMBL" id="RBW68484.1"/>
    </source>
</evidence>
<dbReference type="EMBL" id="QOCW01000020">
    <property type="protein sequence ID" value="RBW68484.1"/>
    <property type="molecule type" value="Genomic_DNA"/>
</dbReference>
<keyword evidence="6" id="KW-0408">Iron</keyword>
<evidence type="ECO:0000256" key="6">
    <source>
        <dbReference type="ARBA" id="ARBA00023004"/>
    </source>
</evidence>
<comment type="caution">
    <text evidence="8">The sequence shown here is derived from an EMBL/GenBank/DDBJ whole genome shotgun (WGS) entry which is preliminary data.</text>
</comment>
<dbReference type="AlphaFoldDB" id="A0A366XWG6"/>
<evidence type="ECO:0000256" key="5">
    <source>
        <dbReference type="ARBA" id="ARBA00023002"/>
    </source>
</evidence>
<gene>
    <name evidence="8" type="ORF">DS031_16575</name>
</gene>
<dbReference type="GO" id="GO:0031418">
    <property type="term" value="F:L-ascorbic acid binding"/>
    <property type="evidence" value="ECO:0007669"/>
    <property type="project" value="UniProtKB-KW"/>
</dbReference>
<dbReference type="InterPro" id="IPR005123">
    <property type="entry name" value="Oxoglu/Fe-dep_dioxygenase_dom"/>
</dbReference>
<dbReference type="SMART" id="SM00702">
    <property type="entry name" value="P4Hc"/>
    <property type="match status" value="1"/>
</dbReference>
<dbReference type="GO" id="GO:0004656">
    <property type="term" value="F:procollagen-proline 4-dioxygenase activity"/>
    <property type="evidence" value="ECO:0007669"/>
    <property type="project" value="TreeGrafter"/>
</dbReference>
<keyword evidence="3" id="KW-0847">Vitamin C</keyword>
<keyword evidence="2" id="KW-0479">Metal-binding</keyword>